<gene>
    <name evidence="1" type="ORF">GPUH_LOCUS12456</name>
</gene>
<dbReference type="OrthoDB" id="1047367at2759"/>
<name>A0A183DUR4_9BILA</name>
<organism evidence="3">
    <name type="scientific">Gongylonema pulchrum</name>
    <dbReference type="NCBI Taxonomy" id="637853"/>
    <lineage>
        <taxon>Eukaryota</taxon>
        <taxon>Metazoa</taxon>
        <taxon>Ecdysozoa</taxon>
        <taxon>Nematoda</taxon>
        <taxon>Chromadorea</taxon>
        <taxon>Rhabditida</taxon>
        <taxon>Spirurina</taxon>
        <taxon>Spiruromorpha</taxon>
        <taxon>Spiruroidea</taxon>
        <taxon>Gongylonematidae</taxon>
        <taxon>Gongylonema</taxon>
    </lineage>
</organism>
<evidence type="ECO:0000313" key="3">
    <source>
        <dbReference type="WBParaSite" id="GPUH_0001246901-mRNA-1"/>
    </source>
</evidence>
<sequence>MHVTVTCDLTGASVFPVEVDGSMEMENFLVVCQLEIPALKDIPMSQLNITHNGRVTVMNAENLKKTINVSSVRSVSVTNLNLGT</sequence>
<dbReference type="Gene3D" id="3.10.20.90">
    <property type="entry name" value="Phosphatidylinositol 3-kinase Catalytic Subunit, Chain A, domain 1"/>
    <property type="match status" value="1"/>
</dbReference>
<dbReference type="AlphaFoldDB" id="A0A183DUR4"/>
<protein>
    <submittedName>
        <fullName evidence="3">Recep_L_domain domain-containing protein</fullName>
    </submittedName>
</protein>
<reference evidence="1 2" key="2">
    <citation type="submission" date="2018-11" db="EMBL/GenBank/DDBJ databases">
        <authorList>
            <consortium name="Pathogen Informatics"/>
        </authorList>
    </citation>
    <scope>NUCLEOTIDE SEQUENCE [LARGE SCALE GENOMIC DNA]</scope>
</reference>
<evidence type="ECO:0000313" key="2">
    <source>
        <dbReference type="Proteomes" id="UP000271098"/>
    </source>
</evidence>
<dbReference type="Proteomes" id="UP000271098">
    <property type="component" value="Unassembled WGS sequence"/>
</dbReference>
<evidence type="ECO:0000313" key="1">
    <source>
        <dbReference type="EMBL" id="VDN20485.1"/>
    </source>
</evidence>
<reference evidence="3" key="1">
    <citation type="submission" date="2016-06" db="UniProtKB">
        <authorList>
            <consortium name="WormBaseParasite"/>
        </authorList>
    </citation>
    <scope>IDENTIFICATION</scope>
</reference>
<proteinExistence type="predicted"/>
<accession>A0A183DUR4</accession>
<dbReference type="EMBL" id="UYRT01079325">
    <property type="protein sequence ID" value="VDN20485.1"/>
    <property type="molecule type" value="Genomic_DNA"/>
</dbReference>
<dbReference type="WBParaSite" id="GPUH_0001246901-mRNA-1">
    <property type="protein sequence ID" value="GPUH_0001246901-mRNA-1"/>
    <property type="gene ID" value="GPUH_0001246901"/>
</dbReference>
<keyword evidence="2" id="KW-1185">Reference proteome</keyword>